<keyword evidence="2" id="KW-1185">Reference proteome</keyword>
<dbReference type="EMBL" id="JBHSOZ010000003">
    <property type="protein sequence ID" value="MFC5711694.1"/>
    <property type="molecule type" value="Genomic_DNA"/>
</dbReference>
<organism evidence="1 2">
    <name type="scientific">Thalassorhabdus alkalitolerans</name>
    <dbReference type="NCBI Taxonomy" id="2282697"/>
    <lineage>
        <taxon>Bacteria</taxon>
        <taxon>Bacillati</taxon>
        <taxon>Bacillota</taxon>
        <taxon>Bacilli</taxon>
        <taxon>Bacillales</taxon>
        <taxon>Bacillaceae</taxon>
        <taxon>Thalassorhabdus</taxon>
    </lineage>
</organism>
<dbReference type="Proteomes" id="UP001596142">
    <property type="component" value="Unassembled WGS sequence"/>
</dbReference>
<comment type="caution">
    <text evidence="1">The sequence shown here is derived from an EMBL/GenBank/DDBJ whole genome shotgun (WGS) entry which is preliminary data.</text>
</comment>
<gene>
    <name evidence="1" type="ORF">ACFPU1_02755</name>
</gene>
<proteinExistence type="predicted"/>
<protein>
    <submittedName>
        <fullName evidence="1">Uncharacterized protein</fullName>
    </submittedName>
</protein>
<reference evidence="2" key="1">
    <citation type="journal article" date="2019" name="Int. J. Syst. Evol. Microbiol.">
        <title>The Global Catalogue of Microorganisms (GCM) 10K type strain sequencing project: providing services to taxonomists for standard genome sequencing and annotation.</title>
        <authorList>
            <consortium name="The Broad Institute Genomics Platform"/>
            <consortium name="The Broad Institute Genome Sequencing Center for Infectious Disease"/>
            <person name="Wu L."/>
            <person name="Ma J."/>
        </authorList>
    </citation>
    <scope>NUCLEOTIDE SEQUENCE [LARGE SCALE GENOMIC DNA]</scope>
    <source>
        <strain evidence="2">CECT 7184</strain>
    </source>
</reference>
<evidence type="ECO:0000313" key="2">
    <source>
        <dbReference type="Proteomes" id="UP001596142"/>
    </source>
</evidence>
<name>A0ABW0YNL1_9BACI</name>
<dbReference type="RefSeq" id="WP_385943772.1">
    <property type="nucleotide sequence ID" value="NZ_JBHSPG010000023.1"/>
</dbReference>
<evidence type="ECO:0000313" key="1">
    <source>
        <dbReference type="EMBL" id="MFC5711694.1"/>
    </source>
</evidence>
<accession>A0ABW0YNL1</accession>
<sequence length="186" mass="21353">MKKETYGFRPKSEQAAELVDRIHRINWFSAVGSPNADVEREINQFTKLLKVKQPNIEWVSLKDIPETISTFNVTGSDVWEVLYHLPDRIAEESKWTGRMDIIDELVYHMPELVYVKAFDKAFTVFSDEKTVAFVSTHVMYVSVLACLWEALSDRKGWAENPFNSIITILEAGYFPIGPNGSKFLIC</sequence>